<evidence type="ECO:0000256" key="19">
    <source>
        <dbReference type="ARBA" id="ARBA00066822"/>
    </source>
</evidence>
<keyword evidence="5" id="KW-0444">Lipid biosynthesis</keyword>
<evidence type="ECO:0000256" key="20">
    <source>
        <dbReference type="ARBA" id="ARBA00070911"/>
    </source>
</evidence>
<dbReference type="InterPro" id="IPR020904">
    <property type="entry name" value="Sc_DH/Rdtase_CS"/>
</dbReference>
<keyword evidence="8" id="KW-0560">Oxidoreductase</keyword>
<dbReference type="GO" id="GO:0004303">
    <property type="term" value="F:estradiol 17-beta-dehydrogenase [NAD(P)+] activity"/>
    <property type="evidence" value="ECO:0007669"/>
    <property type="project" value="UniProtKB-EC"/>
</dbReference>
<dbReference type="SMART" id="SM00822">
    <property type="entry name" value="PKS_KR"/>
    <property type="match status" value="1"/>
</dbReference>
<dbReference type="Proteomes" id="UP000887566">
    <property type="component" value="Unplaced"/>
</dbReference>
<feature type="domain" description="Ketoreductase" evidence="26">
    <location>
        <begin position="8"/>
        <end position="196"/>
    </location>
</feature>
<evidence type="ECO:0000256" key="12">
    <source>
        <dbReference type="ARBA" id="ARBA00023160"/>
    </source>
</evidence>
<comment type="pathway">
    <text evidence="13">Steroid biosynthesis; estrogen biosynthesis.</text>
</comment>
<keyword evidence="9" id="KW-0520">NAD</keyword>
<evidence type="ECO:0000256" key="17">
    <source>
        <dbReference type="ARBA" id="ARBA00052680"/>
    </source>
</evidence>
<evidence type="ECO:0000256" key="13">
    <source>
        <dbReference type="ARBA" id="ARBA00037929"/>
    </source>
</evidence>
<sequence>MANLLAGKLAVVTGGGSGIGRAICMKFAKQGAVVVVADVHKDGAESTRVLLEQKPSVTPNAGHASVACDVSSSSEVNKLRDFALDHFKRAPEIVVNCAGITLDATLLKLTEENFDKVIDVNLKGVFLVTQAFAKAAVEHKTPQSVINISSIVGKIGNFGQSNYAASKAGVIGFTKTVARELAAKGVRVNAVLPGFISTPMTGKIPEKVLAGICQQIPMGRMGQPEEIADAAVFLSSDLSSYVTGTTIEVTGGMGM</sequence>
<evidence type="ECO:0000259" key="26">
    <source>
        <dbReference type="SMART" id="SM00822"/>
    </source>
</evidence>
<dbReference type="FunFam" id="3.40.50.720:FF:000231">
    <property type="entry name" value="Estradiol 17-beta-dehydrogenase 8"/>
    <property type="match status" value="1"/>
</dbReference>
<keyword evidence="7" id="KW-0276">Fatty acid metabolism</keyword>
<evidence type="ECO:0000256" key="21">
    <source>
        <dbReference type="ARBA" id="ARBA00077835"/>
    </source>
</evidence>
<evidence type="ECO:0000256" key="24">
    <source>
        <dbReference type="ARBA" id="ARBA00083097"/>
    </source>
</evidence>
<evidence type="ECO:0000256" key="14">
    <source>
        <dbReference type="ARBA" id="ARBA00049069"/>
    </source>
</evidence>
<dbReference type="PANTHER" id="PTHR42760">
    <property type="entry name" value="SHORT-CHAIN DEHYDROGENASES/REDUCTASES FAMILY MEMBER"/>
    <property type="match status" value="1"/>
</dbReference>
<dbReference type="InterPro" id="IPR036291">
    <property type="entry name" value="NAD(P)-bd_dom_sf"/>
</dbReference>
<evidence type="ECO:0000256" key="18">
    <source>
        <dbReference type="ARBA" id="ARBA00065174"/>
    </source>
</evidence>
<comment type="catalytic activity">
    <reaction evidence="15">
        <text>testosterone + NAD(+) = androst-4-ene-3,17-dione + NADH + H(+)</text>
        <dbReference type="Rhea" id="RHEA:14929"/>
        <dbReference type="ChEBI" id="CHEBI:15378"/>
        <dbReference type="ChEBI" id="CHEBI:16422"/>
        <dbReference type="ChEBI" id="CHEBI:17347"/>
        <dbReference type="ChEBI" id="CHEBI:57540"/>
        <dbReference type="ChEBI" id="CHEBI:57945"/>
        <dbReference type="EC" id="1.1.1.239"/>
    </reaction>
    <physiologicalReaction direction="left-to-right" evidence="15">
        <dbReference type="Rhea" id="RHEA:14930"/>
    </physiologicalReaction>
</comment>
<reference evidence="28" key="1">
    <citation type="submission" date="2022-11" db="UniProtKB">
        <authorList>
            <consortium name="WormBaseParasite"/>
        </authorList>
    </citation>
    <scope>IDENTIFICATION</scope>
</reference>
<evidence type="ECO:0000256" key="5">
    <source>
        <dbReference type="ARBA" id="ARBA00022516"/>
    </source>
</evidence>
<dbReference type="PANTHER" id="PTHR42760:SF83">
    <property type="entry name" value="(3R)-3-HYDROXYACYL-COA DEHYDROGENASE"/>
    <property type="match status" value="1"/>
</dbReference>
<dbReference type="GO" id="GO:0008210">
    <property type="term" value="P:estrogen metabolic process"/>
    <property type="evidence" value="ECO:0007669"/>
    <property type="project" value="UniProtKB-ARBA"/>
</dbReference>
<comment type="pathway">
    <text evidence="2">Lipid metabolism; fatty acid biosynthesis.</text>
</comment>
<evidence type="ECO:0000313" key="28">
    <source>
        <dbReference type="WBParaSite" id="PSAMB.scaffold502size49157.g6570.t1"/>
    </source>
</evidence>
<comment type="subunit">
    <text evidence="18">Heterotetramer with CBR4; contains two molecules of HSD17B8 and CBR4.</text>
</comment>
<organism evidence="27 28">
    <name type="scientific">Plectus sambesii</name>
    <dbReference type="NCBI Taxonomy" id="2011161"/>
    <lineage>
        <taxon>Eukaryota</taxon>
        <taxon>Metazoa</taxon>
        <taxon>Ecdysozoa</taxon>
        <taxon>Nematoda</taxon>
        <taxon>Chromadorea</taxon>
        <taxon>Plectida</taxon>
        <taxon>Plectina</taxon>
        <taxon>Plectoidea</taxon>
        <taxon>Plectidae</taxon>
        <taxon>Plectus</taxon>
    </lineage>
</organism>
<keyword evidence="27" id="KW-1185">Reference proteome</keyword>
<comment type="catalytic activity">
    <reaction evidence="14">
        <text>17beta-estradiol + NAD(+) = estrone + NADH + H(+)</text>
        <dbReference type="Rhea" id="RHEA:24612"/>
        <dbReference type="ChEBI" id="CHEBI:15378"/>
        <dbReference type="ChEBI" id="CHEBI:16469"/>
        <dbReference type="ChEBI" id="CHEBI:17263"/>
        <dbReference type="ChEBI" id="CHEBI:57540"/>
        <dbReference type="ChEBI" id="CHEBI:57945"/>
        <dbReference type="EC" id="1.1.1.62"/>
    </reaction>
    <physiologicalReaction direction="left-to-right" evidence="14">
        <dbReference type="Rhea" id="RHEA:24613"/>
    </physiologicalReaction>
    <physiologicalReaction direction="right-to-left" evidence="14">
        <dbReference type="Rhea" id="RHEA:24614"/>
    </physiologicalReaction>
</comment>
<dbReference type="EC" id="1.1.1.239" evidence="19"/>
<evidence type="ECO:0000256" key="16">
    <source>
        <dbReference type="ARBA" id="ARBA00050435"/>
    </source>
</evidence>
<evidence type="ECO:0000256" key="15">
    <source>
        <dbReference type="ARBA" id="ARBA00050232"/>
    </source>
</evidence>
<dbReference type="WBParaSite" id="PSAMB.scaffold502size49157.g6570.t1">
    <property type="protein sequence ID" value="PSAMB.scaffold502size49157.g6570.t1"/>
    <property type="gene ID" value="PSAMB.scaffold502size49157.g6570"/>
</dbReference>
<evidence type="ECO:0000256" key="2">
    <source>
        <dbReference type="ARBA" id="ARBA00005194"/>
    </source>
</evidence>
<keyword evidence="6" id="KW-0597">Phosphoprotein</keyword>
<evidence type="ECO:0000256" key="11">
    <source>
        <dbReference type="ARBA" id="ARBA00023128"/>
    </source>
</evidence>
<dbReference type="PRINTS" id="PR00081">
    <property type="entry name" value="GDHRDH"/>
</dbReference>
<dbReference type="CDD" id="cd05333">
    <property type="entry name" value="BKR_SDR_c"/>
    <property type="match status" value="1"/>
</dbReference>
<dbReference type="GO" id="GO:0048038">
    <property type="term" value="F:quinone binding"/>
    <property type="evidence" value="ECO:0007669"/>
    <property type="project" value="TreeGrafter"/>
</dbReference>
<dbReference type="NCBIfam" id="NF009466">
    <property type="entry name" value="PRK12826.1-2"/>
    <property type="match status" value="1"/>
</dbReference>
<comment type="subcellular location">
    <subcellularLocation>
        <location evidence="1">Mitochondrion matrix</location>
    </subcellularLocation>
</comment>
<dbReference type="Pfam" id="PF13561">
    <property type="entry name" value="adh_short_C2"/>
    <property type="match status" value="1"/>
</dbReference>
<dbReference type="GO" id="GO:0047035">
    <property type="term" value="F:testosterone dehydrogenase (NAD+) activity"/>
    <property type="evidence" value="ECO:0007669"/>
    <property type="project" value="UniProtKB-EC"/>
</dbReference>
<dbReference type="PRINTS" id="PR00080">
    <property type="entry name" value="SDRFAMILY"/>
</dbReference>
<keyword evidence="12" id="KW-0275">Fatty acid biosynthesis</keyword>
<comment type="catalytic activity">
    <reaction evidence="17">
        <text>a (3R)-3-hydroxyacyl-CoA + NAD(+) = a 3-oxoacyl-CoA + NADH + H(+)</text>
        <dbReference type="Rhea" id="RHEA:32711"/>
        <dbReference type="ChEBI" id="CHEBI:15378"/>
        <dbReference type="ChEBI" id="CHEBI:57319"/>
        <dbReference type="ChEBI" id="CHEBI:57540"/>
        <dbReference type="ChEBI" id="CHEBI:57945"/>
        <dbReference type="ChEBI" id="CHEBI:90726"/>
        <dbReference type="EC" id="1.1.1.n12"/>
    </reaction>
    <physiologicalReaction direction="left-to-right" evidence="17">
        <dbReference type="Rhea" id="RHEA:32712"/>
    </physiologicalReaction>
</comment>
<dbReference type="SUPFAM" id="SSF51735">
    <property type="entry name" value="NAD(P)-binding Rossmann-fold domains"/>
    <property type="match status" value="1"/>
</dbReference>
<proteinExistence type="inferred from homology"/>
<keyword evidence="10" id="KW-0443">Lipid metabolism</keyword>
<name>A0A914WS01_9BILA</name>
<evidence type="ECO:0000256" key="4">
    <source>
        <dbReference type="ARBA" id="ARBA00012456"/>
    </source>
</evidence>
<dbReference type="PROSITE" id="PS00061">
    <property type="entry name" value="ADH_SHORT"/>
    <property type="match status" value="1"/>
</dbReference>
<evidence type="ECO:0000256" key="9">
    <source>
        <dbReference type="ARBA" id="ARBA00023027"/>
    </source>
</evidence>
<comment type="catalytic activity">
    <reaction evidence="16">
        <text>17beta-hydroxy-5alpha-androstan-3-one + NAD(+) = 5alpha-androstan-3,17-dione + NADH + H(+)</text>
        <dbReference type="Rhea" id="RHEA:41992"/>
        <dbReference type="ChEBI" id="CHEBI:15378"/>
        <dbReference type="ChEBI" id="CHEBI:15994"/>
        <dbReference type="ChEBI" id="CHEBI:16330"/>
        <dbReference type="ChEBI" id="CHEBI:57540"/>
        <dbReference type="ChEBI" id="CHEBI:57945"/>
    </reaction>
    <physiologicalReaction direction="left-to-right" evidence="16">
        <dbReference type="Rhea" id="RHEA:41993"/>
    </physiologicalReaction>
</comment>
<evidence type="ECO:0000256" key="6">
    <source>
        <dbReference type="ARBA" id="ARBA00022553"/>
    </source>
</evidence>
<comment type="similarity">
    <text evidence="3">Belongs to the short-chain dehydrogenases/reductases (SDR) family.</text>
</comment>
<protein>
    <recommendedName>
        <fullName evidence="20">(3R)-3-hydroxyacyl-CoA dehydrogenase</fullName>
        <ecNumber evidence="19">1.1.1.239</ecNumber>
        <ecNumber evidence="4">1.1.1.n12</ecNumber>
    </recommendedName>
    <alternativeName>
        <fullName evidence="22">17-beta-hydroxysteroid dehydrogenase 8</fullName>
    </alternativeName>
    <alternativeName>
        <fullName evidence="21">3-ketoacyl-[acyl-carrier-protein] reductase alpha subunit</fullName>
    </alternativeName>
    <alternativeName>
        <fullName evidence="24">3-oxoacyl-[acyl-carrier-protein] reductase</fullName>
    </alternativeName>
    <alternativeName>
        <fullName evidence="25">Estradiol 17-beta-dehydrogenase 8</fullName>
    </alternativeName>
    <alternativeName>
        <fullName evidence="23">Testosterone 17-beta-dehydrogenase 8</fullName>
    </alternativeName>
</protein>
<evidence type="ECO:0000256" key="10">
    <source>
        <dbReference type="ARBA" id="ARBA00023098"/>
    </source>
</evidence>
<dbReference type="GO" id="GO:0006633">
    <property type="term" value="P:fatty acid biosynthetic process"/>
    <property type="evidence" value="ECO:0007669"/>
    <property type="project" value="UniProtKB-KW"/>
</dbReference>
<keyword evidence="11" id="KW-0496">Mitochondrion</keyword>
<dbReference type="EC" id="1.1.1.n12" evidence="4"/>
<evidence type="ECO:0000256" key="3">
    <source>
        <dbReference type="ARBA" id="ARBA00006484"/>
    </source>
</evidence>
<dbReference type="Gene3D" id="3.40.50.720">
    <property type="entry name" value="NAD(P)-binding Rossmann-like Domain"/>
    <property type="match status" value="1"/>
</dbReference>
<dbReference type="AlphaFoldDB" id="A0A914WS01"/>
<evidence type="ECO:0000256" key="8">
    <source>
        <dbReference type="ARBA" id="ARBA00023002"/>
    </source>
</evidence>
<dbReference type="GO" id="GO:0005759">
    <property type="term" value="C:mitochondrial matrix"/>
    <property type="evidence" value="ECO:0007669"/>
    <property type="project" value="UniProtKB-SubCell"/>
</dbReference>
<accession>A0A914WS01</accession>
<dbReference type="NCBIfam" id="NF005559">
    <property type="entry name" value="PRK07231.1"/>
    <property type="match status" value="1"/>
</dbReference>
<evidence type="ECO:0000313" key="27">
    <source>
        <dbReference type="Proteomes" id="UP000887566"/>
    </source>
</evidence>
<dbReference type="InterPro" id="IPR002347">
    <property type="entry name" value="SDR_fam"/>
</dbReference>
<evidence type="ECO:0000256" key="1">
    <source>
        <dbReference type="ARBA" id="ARBA00004305"/>
    </source>
</evidence>
<evidence type="ECO:0000256" key="22">
    <source>
        <dbReference type="ARBA" id="ARBA00081419"/>
    </source>
</evidence>
<evidence type="ECO:0000256" key="7">
    <source>
        <dbReference type="ARBA" id="ARBA00022832"/>
    </source>
</evidence>
<dbReference type="InterPro" id="IPR057326">
    <property type="entry name" value="KR_dom"/>
</dbReference>
<evidence type="ECO:0000256" key="23">
    <source>
        <dbReference type="ARBA" id="ARBA00081936"/>
    </source>
</evidence>
<evidence type="ECO:0000256" key="25">
    <source>
        <dbReference type="ARBA" id="ARBA00083258"/>
    </source>
</evidence>